<organism evidence="2 3">
    <name type="scientific">Dyadobacter psychrotolerans</name>
    <dbReference type="NCBI Taxonomy" id="2541721"/>
    <lineage>
        <taxon>Bacteria</taxon>
        <taxon>Pseudomonadati</taxon>
        <taxon>Bacteroidota</taxon>
        <taxon>Cytophagia</taxon>
        <taxon>Cytophagales</taxon>
        <taxon>Spirosomataceae</taxon>
        <taxon>Dyadobacter</taxon>
    </lineage>
</organism>
<gene>
    <name evidence="2" type="ORF">E0F88_04120</name>
</gene>
<evidence type="ECO:0000313" key="2">
    <source>
        <dbReference type="EMBL" id="TDE17095.1"/>
    </source>
</evidence>
<dbReference type="EMBL" id="SMFL01000002">
    <property type="protein sequence ID" value="TDE17095.1"/>
    <property type="molecule type" value="Genomic_DNA"/>
</dbReference>
<protein>
    <recommendedName>
        <fullName evidence="4">Outer membrane protein beta-barrel domain-containing protein</fullName>
    </recommendedName>
</protein>
<dbReference type="Proteomes" id="UP000294850">
    <property type="component" value="Unassembled WGS sequence"/>
</dbReference>
<proteinExistence type="predicted"/>
<keyword evidence="3" id="KW-1185">Reference proteome</keyword>
<sequence length="363" mass="40250">MRHFLLFLSMVMTFTAKGQTRSDLIYKTDNSNFAAVVDEIGDAEILYYLPADAAKRTLLHISRKQVWKIIYSNGEIEMITEPSAASPAVSVAAASEADRIFLKNKTMLTGWVTKVSGQKIEYRKDDSGPVYELLRKDLAKIEYGNGNVEEFDGKVTRASTPEKSEPVKKEEELEKKKDRLSGKFSVTAGPEAGYYLGTKAWTDEQDGLGFLTSLGGSLRFNYKLNKPVSIYFTTGYNGASVEKNYLEGDVEAYKETYSLDGAHAGIGVKYFLKESIYILGEGRANFLKVKVTYSGDGEEDKYDVSAMCPSFSAGIGFTKKVSRIVVEADIHYRFTQSAFDDLTDPIHSVGARLAVGLADIFKK</sequence>
<evidence type="ECO:0000256" key="1">
    <source>
        <dbReference type="SAM" id="MobiDB-lite"/>
    </source>
</evidence>
<feature type="region of interest" description="Disordered" evidence="1">
    <location>
        <begin position="155"/>
        <end position="174"/>
    </location>
</feature>
<evidence type="ECO:0000313" key="3">
    <source>
        <dbReference type="Proteomes" id="UP000294850"/>
    </source>
</evidence>
<dbReference type="OrthoDB" id="960834at2"/>
<accession>A0A4R5E043</accession>
<dbReference type="InterPro" id="IPR011250">
    <property type="entry name" value="OMP/PagP_B-barrel"/>
</dbReference>
<evidence type="ECO:0008006" key="4">
    <source>
        <dbReference type="Google" id="ProtNLM"/>
    </source>
</evidence>
<dbReference type="SUPFAM" id="SSF56925">
    <property type="entry name" value="OMPA-like"/>
    <property type="match status" value="1"/>
</dbReference>
<name>A0A4R5E043_9BACT</name>
<dbReference type="RefSeq" id="WP_131956859.1">
    <property type="nucleotide sequence ID" value="NZ_SMFL01000002.1"/>
</dbReference>
<comment type="caution">
    <text evidence="2">The sequence shown here is derived from an EMBL/GenBank/DDBJ whole genome shotgun (WGS) entry which is preliminary data.</text>
</comment>
<dbReference type="AlphaFoldDB" id="A0A4R5E043"/>
<reference evidence="2 3" key="1">
    <citation type="submission" date="2019-03" db="EMBL/GenBank/DDBJ databases">
        <title>Dyadobacter AR-3-6 sp. nov., isolated from arctic soil.</title>
        <authorList>
            <person name="Chaudhary D.K."/>
        </authorList>
    </citation>
    <scope>NUCLEOTIDE SEQUENCE [LARGE SCALE GENOMIC DNA]</scope>
    <source>
        <strain evidence="2 3">AR-3-6</strain>
    </source>
</reference>